<feature type="transmembrane region" description="Helical" evidence="10">
    <location>
        <begin position="118"/>
        <end position="143"/>
    </location>
</feature>
<proteinExistence type="inferred from homology"/>
<dbReference type="NCBIfam" id="TIGR00023">
    <property type="entry name" value="glycerol-3-phosphate 1-O-acyltransferase PlsY"/>
    <property type="match status" value="1"/>
</dbReference>
<feature type="transmembrane region" description="Helical" evidence="10">
    <location>
        <begin position="57"/>
        <end position="81"/>
    </location>
</feature>
<keyword evidence="1 10" id="KW-1003">Cell membrane</keyword>
<keyword evidence="11" id="KW-0012">Acyltransferase</keyword>
<keyword evidence="3 10" id="KW-0808">Transferase</keyword>
<reference evidence="11" key="1">
    <citation type="journal article" date="2021" name="PeerJ">
        <title>Extensive microbial diversity within the chicken gut microbiome revealed by metagenomics and culture.</title>
        <authorList>
            <person name="Gilroy R."/>
            <person name="Ravi A."/>
            <person name="Getino M."/>
            <person name="Pursley I."/>
            <person name="Horton D.L."/>
            <person name="Alikhan N.F."/>
            <person name="Baker D."/>
            <person name="Gharbi K."/>
            <person name="Hall N."/>
            <person name="Watson M."/>
            <person name="Adriaenssens E.M."/>
            <person name="Foster-Nyarko E."/>
            <person name="Jarju S."/>
            <person name="Secka A."/>
            <person name="Antonio M."/>
            <person name="Oren A."/>
            <person name="Chaudhuri R.R."/>
            <person name="La Ragione R."/>
            <person name="Hildebrand F."/>
            <person name="Pallen M.J."/>
        </authorList>
    </citation>
    <scope>NUCLEOTIDE SEQUENCE</scope>
    <source>
        <strain evidence="11">ChiBcec8-13705</strain>
    </source>
</reference>
<feature type="transmembrane region" description="Helical" evidence="10">
    <location>
        <begin position="150"/>
        <end position="172"/>
    </location>
</feature>
<comment type="catalytic activity">
    <reaction evidence="10">
        <text>an acyl phosphate + sn-glycerol 3-phosphate = a 1-acyl-sn-glycero-3-phosphate + phosphate</text>
        <dbReference type="Rhea" id="RHEA:34075"/>
        <dbReference type="ChEBI" id="CHEBI:43474"/>
        <dbReference type="ChEBI" id="CHEBI:57597"/>
        <dbReference type="ChEBI" id="CHEBI:57970"/>
        <dbReference type="ChEBI" id="CHEBI:59918"/>
        <dbReference type="EC" id="2.3.1.275"/>
    </reaction>
</comment>
<evidence type="ECO:0000256" key="3">
    <source>
        <dbReference type="ARBA" id="ARBA00022679"/>
    </source>
</evidence>
<comment type="similarity">
    <text evidence="10">Belongs to the PlsY family.</text>
</comment>
<dbReference type="EMBL" id="DWYG01000003">
    <property type="protein sequence ID" value="HJB40935.1"/>
    <property type="molecule type" value="Genomic_DNA"/>
</dbReference>
<keyword evidence="5 10" id="KW-1133">Transmembrane helix</keyword>
<evidence type="ECO:0000256" key="1">
    <source>
        <dbReference type="ARBA" id="ARBA00022475"/>
    </source>
</evidence>
<comment type="function">
    <text evidence="10">Catalyzes the transfer of an acyl group from acyl-phosphate (acyl-PO(4)) to glycerol-3-phosphate (G3P) to form lysophosphatidic acid (LPA). This enzyme utilizes acyl-phosphate as fatty acyl donor, but not acyl-CoA or acyl-ACP.</text>
</comment>
<comment type="pathway">
    <text evidence="10">Lipid metabolism; phospholipid metabolism.</text>
</comment>
<feature type="transmembrane region" description="Helical" evidence="10">
    <location>
        <begin position="88"/>
        <end position="106"/>
    </location>
</feature>
<name>A0A9D2M3S6_9FIRM</name>
<evidence type="ECO:0000256" key="6">
    <source>
        <dbReference type="ARBA" id="ARBA00023098"/>
    </source>
</evidence>
<keyword evidence="8 10" id="KW-0594">Phospholipid biosynthesis</keyword>
<dbReference type="Proteomes" id="UP000886803">
    <property type="component" value="Unassembled WGS sequence"/>
</dbReference>
<evidence type="ECO:0000313" key="11">
    <source>
        <dbReference type="EMBL" id="HJB40935.1"/>
    </source>
</evidence>
<keyword evidence="7 10" id="KW-0472">Membrane</keyword>
<reference evidence="11" key="2">
    <citation type="submission" date="2021-04" db="EMBL/GenBank/DDBJ databases">
        <authorList>
            <person name="Gilroy R."/>
        </authorList>
    </citation>
    <scope>NUCLEOTIDE SEQUENCE</scope>
    <source>
        <strain evidence="11">ChiBcec8-13705</strain>
    </source>
</reference>
<evidence type="ECO:0000256" key="10">
    <source>
        <dbReference type="HAMAP-Rule" id="MF_01043"/>
    </source>
</evidence>
<dbReference type="GO" id="GO:0008654">
    <property type="term" value="P:phospholipid biosynthetic process"/>
    <property type="evidence" value="ECO:0007669"/>
    <property type="project" value="UniProtKB-UniRule"/>
</dbReference>
<dbReference type="GO" id="GO:0043772">
    <property type="term" value="F:acyl-phosphate glycerol-3-phosphate acyltransferase activity"/>
    <property type="evidence" value="ECO:0007669"/>
    <property type="project" value="UniProtKB-UniRule"/>
</dbReference>
<dbReference type="PANTHER" id="PTHR30309">
    <property type="entry name" value="INNER MEMBRANE PROTEIN YGIH"/>
    <property type="match status" value="1"/>
</dbReference>
<dbReference type="InterPro" id="IPR003811">
    <property type="entry name" value="G3P_acylTferase_PlsY"/>
</dbReference>
<dbReference type="SMART" id="SM01207">
    <property type="entry name" value="G3P_acyltransf"/>
    <property type="match status" value="1"/>
</dbReference>
<keyword evidence="6 10" id="KW-0443">Lipid metabolism</keyword>
<dbReference type="GO" id="GO:0005886">
    <property type="term" value="C:plasma membrane"/>
    <property type="evidence" value="ECO:0007669"/>
    <property type="project" value="UniProtKB-SubCell"/>
</dbReference>
<gene>
    <name evidence="10 11" type="primary">plsY</name>
    <name evidence="11" type="ORF">H9945_00385</name>
</gene>
<evidence type="ECO:0000256" key="2">
    <source>
        <dbReference type="ARBA" id="ARBA00022516"/>
    </source>
</evidence>
<evidence type="ECO:0000256" key="4">
    <source>
        <dbReference type="ARBA" id="ARBA00022692"/>
    </source>
</evidence>
<comment type="subcellular location">
    <subcellularLocation>
        <location evidence="10">Cell membrane</location>
        <topology evidence="10">Multi-pass membrane protein</topology>
    </subcellularLocation>
</comment>
<dbReference type="EC" id="2.3.1.275" evidence="10"/>
<sequence>MSMQLVLACMLAALAGYLCGSVVFGILISKVFCHDDVRTHGSGSAGMTNMLRTYGAAAGAATAIGDVAKGAVAVFIGEWLFAQLVPNLDPACGAYLAAIFAAIGHMKPAWFGFKGGKGVLVCGGAILALQPLVFVLLLVIFLIEFAITRIVSLGSIILAVLYPILTVCYWVWQGASVPTVVFIGVCSALMAAMVIYMHRSNIQRLRDGTEYRFGEKKKQ</sequence>
<organism evidence="11 12">
    <name type="scientific">Candidatus Gemmiger avicola</name>
    <dbReference type="NCBI Taxonomy" id="2838605"/>
    <lineage>
        <taxon>Bacteria</taxon>
        <taxon>Bacillati</taxon>
        <taxon>Bacillota</taxon>
        <taxon>Clostridia</taxon>
        <taxon>Eubacteriales</taxon>
        <taxon>Gemmiger</taxon>
    </lineage>
</organism>
<dbReference type="PANTHER" id="PTHR30309:SF0">
    <property type="entry name" value="GLYCEROL-3-PHOSPHATE ACYLTRANSFERASE-RELATED"/>
    <property type="match status" value="1"/>
</dbReference>
<dbReference type="HAMAP" id="MF_01043">
    <property type="entry name" value="PlsY"/>
    <property type="match status" value="1"/>
</dbReference>
<keyword evidence="9 10" id="KW-1208">Phospholipid metabolism</keyword>
<comment type="subunit">
    <text evidence="10">Probably interacts with PlsX.</text>
</comment>
<protein>
    <recommendedName>
        <fullName evidence="10">Glycerol-3-phosphate acyltransferase</fullName>
    </recommendedName>
    <alternativeName>
        <fullName evidence="10">Acyl-PO4 G3P acyltransferase</fullName>
    </alternativeName>
    <alternativeName>
        <fullName evidence="10">Acyl-phosphate--glycerol-3-phosphate acyltransferase</fullName>
    </alternativeName>
    <alternativeName>
        <fullName evidence="10">G3P acyltransferase</fullName>
        <shortName evidence="10">GPAT</shortName>
        <ecNumber evidence="10">2.3.1.275</ecNumber>
    </alternativeName>
    <alternativeName>
        <fullName evidence="10">Lysophosphatidic acid synthase</fullName>
        <shortName evidence="10">LPA synthase</shortName>
    </alternativeName>
</protein>
<evidence type="ECO:0000256" key="7">
    <source>
        <dbReference type="ARBA" id="ARBA00023136"/>
    </source>
</evidence>
<dbReference type="AlphaFoldDB" id="A0A9D2M3S6"/>
<evidence type="ECO:0000256" key="9">
    <source>
        <dbReference type="ARBA" id="ARBA00023264"/>
    </source>
</evidence>
<comment type="caution">
    <text evidence="11">The sequence shown here is derived from an EMBL/GenBank/DDBJ whole genome shotgun (WGS) entry which is preliminary data.</text>
</comment>
<keyword evidence="4 10" id="KW-0812">Transmembrane</keyword>
<evidence type="ECO:0000256" key="8">
    <source>
        <dbReference type="ARBA" id="ARBA00023209"/>
    </source>
</evidence>
<accession>A0A9D2M3S6</accession>
<feature type="transmembrane region" description="Helical" evidence="10">
    <location>
        <begin position="178"/>
        <end position="197"/>
    </location>
</feature>
<keyword evidence="2 10" id="KW-0444">Lipid biosynthesis</keyword>
<evidence type="ECO:0000256" key="5">
    <source>
        <dbReference type="ARBA" id="ARBA00022989"/>
    </source>
</evidence>
<dbReference type="Pfam" id="PF02660">
    <property type="entry name" value="G3P_acyltransf"/>
    <property type="match status" value="1"/>
</dbReference>
<evidence type="ECO:0000313" key="12">
    <source>
        <dbReference type="Proteomes" id="UP000886803"/>
    </source>
</evidence>